<reference evidence="3 4" key="1">
    <citation type="journal article" date="2015" name="Int. J. Syst. Evol. Microbiol.">
        <title>Youhaiella tibetensis gen. nov., sp. nov., isolated from subsurface sediment.</title>
        <authorList>
            <person name="Wang Y.X."/>
            <person name="Huang F.Q."/>
            <person name="Nogi Y."/>
            <person name="Pang S.J."/>
            <person name="Wang P.K."/>
            <person name="Lv J."/>
        </authorList>
    </citation>
    <scope>NUCLEOTIDE SEQUENCE [LARGE SCALE GENOMIC DNA]</scope>
    <source>
        <strain evidence="4">fig4</strain>
    </source>
</reference>
<name>A0A5B9DRG7_9HYPH</name>
<dbReference type="PROSITE" id="PS00531">
    <property type="entry name" value="RNASE_T2_2"/>
    <property type="match status" value="1"/>
</dbReference>
<evidence type="ECO:0000256" key="1">
    <source>
        <dbReference type="ARBA" id="ARBA00007469"/>
    </source>
</evidence>
<dbReference type="InterPro" id="IPR001568">
    <property type="entry name" value="RNase_T2-like"/>
</dbReference>
<sequence>MPIPKTTLAIAGLLAVAAATAWTTMTPAASRYVFAASWQPGFCETQPGKRECRNQKRNSFEAANFTLHGLWPQQSDYCGVPQSQVSADKSGRWSALPAVELPSPLRAKLDEAMPGTGSNLERHEWTKHGTCSGQDAATYYENALWVLDGLNASAVRDLFASNIGKRVTQGQIRAAFDRDFGSGAGARVRVSCDRDGDRRLITELTIGLVGEVRPGADLGALIVAASPTDGGCDAGIVDPIGFQ</sequence>
<dbReference type="GO" id="GO:0033897">
    <property type="term" value="F:ribonuclease T2 activity"/>
    <property type="evidence" value="ECO:0007669"/>
    <property type="project" value="InterPro"/>
</dbReference>
<dbReference type="AlphaFoldDB" id="A0A5B9DRG7"/>
<evidence type="ECO:0000256" key="2">
    <source>
        <dbReference type="RuleBase" id="RU004328"/>
    </source>
</evidence>
<dbReference type="Proteomes" id="UP000321062">
    <property type="component" value="Chromosome"/>
</dbReference>
<dbReference type="InterPro" id="IPR039378">
    <property type="entry name" value="RNase_T2_prok"/>
</dbReference>
<keyword evidence="4" id="KW-1185">Reference proteome</keyword>
<dbReference type="EMBL" id="CP041690">
    <property type="protein sequence ID" value="QEE21535.1"/>
    <property type="molecule type" value="Genomic_DNA"/>
</dbReference>
<dbReference type="KEGG" id="yti:FNA67_15665"/>
<proteinExistence type="inferred from homology"/>
<dbReference type="InterPro" id="IPR033130">
    <property type="entry name" value="RNase_T2_His_AS_2"/>
</dbReference>
<dbReference type="InterPro" id="IPR036430">
    <property type="entry name" value="RNase_T2-like_sf"/>
</dbReference>
<dbReference type="OrthoDB" id="4720638at2"/>
<evidence type="ECO:0000313" key="4">
    <source>
        <dbReference type="Proteomes" id="UP000321062"/>
    </source>
</evidence>
<dbReference type="SUPFAM" id="SSF55895">
    <property type="entry name" value="Ribonuclease Rh-like"/>
    <property type="match status" value="1"/>
</dbReference>
<dbReference type="Pfam" id="PF00445">
    <property type="entry name" value="Ribonuclease_T2"/>
    <property type="match status" value="1"/>
</dbReference>
<dbReference type="PROSITE" id="PS00530">
    <property type="entry name" value="RNASE_T2_1"/>
    <property type="match status" value="1"/>
</dbReference>
<dbReference type="RefSeq" id="WP_053167963.1">
    <property type="nucleotide sequence ID" value="NZ_BMFM01000001.1"/>
</dbReference>
<protein>
    <submittedName>
        <fullName evidence="3">Ribonuclease</fullName>
    </submittedName>
</protein>
<gene>
    <name evidence="3" type="ORF">FNA67_15665</name>
</gene>
<dbReference type="GO" id="GO:0003723">
    <property type="term" value="F:RNA binding"/>
    <property type="evidence" value="ECO:0007669"/>
    <property type="project" value="InterPro"/>
</dbReference>
<evidence type="ECO:0000313" key="3">
    <source>
        <dbReference type="EMBL" id="QEE21535.1"/>
    </source>
</evidence>
<dbReference type="GO" id="GO:0006401">
    <property type="term" value="P:RNA catabolic process"/>
    <property type="evidence" value="ECO:0007669"/>
    <property type="project" value="TreeGrafter"/>
</dbReference>
<dbReference type="Gene3D" id="3.90.730.10">
    <property type="entry name" value="Ribonuclease T2-like"/>
    <property type="match status" value="1"/>
</dbReference>
<dbReference type="PANTHER" id="PTHR11240:SF22">
    <property type="entry name" value="RIBONUCLEASE T2"/>
    <property type="match status" value="1"/>
</dbReference>
<dbReference type="InterPro" id="IPR018188">
    <property type="entry name" value="RNase_T2_His_AS_1"/>
</dbReference>
<comment type="similarity">
    <text evidence="1 2">Belongs to the RNase T2 family.</text>
</comment>
<dbReference type="CDD" id="cd01062">
    <property type="entry name" value="RNase_T2_prok"/>
    <property type="match status" value="1"/>
</dbReference>
<organism evidence="3 4">
    <name type="scientific">Paradevosia tibetensis</name>
    <dbReference type="NCBI Taxonomy" id="1447062"/>
    <lineage>
        <taxon>Bacteria</taxon>
        <taxon>Pseudomonadati</taxon>
        <taxon>Pseudomonadota</taxon>
        <taxon>Alphaproteobacteria</taxon>
        <taxon>Hyphomicrobiales</taxon>
        <taxon>Devosiaceae</taxon>
        <taxon>Paradevosia</taxon>
    </lineage>
</organism>
<accession>A0A5B9DRG7</accession>
<dbReference type="PANTHER" id="PTHR11240">
    <property type="entry name" value="RIBONUCLEASE T2"/>
    <property type="match status" value="1"/>
</dbReference>